<dbReference type="AlphaFoldDB" id="A0A0A9D6M7"/>
<dbReference type="EMBL" id="GBRH01215547">
    <property type="protein sequence ID" value="JAD82348.1"/>
    <property type="molecule type" value="Transcribed_RNA"/>
</dbReference>
<sequence>MHARFISKIKRRPGVRASPTSRCTLLGLQIRSLGRRLLTVCTKETLCIIGRDDYIDLGLYQRPGMTT</sequence>
<evidence type="ECO:0000313" key="1">
    <source>
        <dbReference type="EMBL" id="JAD82348.1"/>
    </source>
</evidence>
<name>A0A0A9D6M7_ARUDO</name>
<accession>A0A0A9D6M7</accession>
<protein>
    <submittedName>
        <fullName evidence="1">Uncharacterized protein</fullName>
    </submittedName>
</protein>
<reference evidence="1" key="2">
    <citation type="journal article" date="2015" name="Data Brief">
        <title>Shoot transcriptome of the giant reed, Arundo donax.</title>
        <authorList>
            <person name="Barrero R.A."/>
            <person name="Guerrero F.D."/>
            <person name="Moolhuijzen P."/>
            <person name="Goolsby J.A."/>
            <person name="Tidwell J."/>
            <person name="Bellgard S.E."/>
            <person name="Bellgard M.I."/>
        </authorList>
    </citation>
    <scope>NUCLEOTIDE SEQUENCE</scope>
    <source>
        <tissue evidence="1">Shoot tissue taken approximately 20 cm above the soil surface</tissue>
    </source>
</reference>
<organism evidence="1">
    <name type="scientific">Arundo donax</name>
    <name type="common">Giant reed</name>
    <name type="synonym">Donax arundinaceus</name>
    <dbReference type="NCBI Taxonomy" id="35708"/>
    <lineage>
        <taxon>Eukaryota</taxon>
        <taxon>Viridiplantae</taxon>
        <taxon>Streptophyta</taxon>
        <taxon>Embryophyta</taxon>
        <taxon>Tracheophyta</taxon>
        <taxon>Spermatophyta</taxon>
        <taxon>Magnoliopsida</taxon>
        <taxon>Liliopsida</taxon>
        <taxon>Poales</taxon>
        <taxon>Poaceae</taxon>
        <taxon>PACMAD clade</taxon>
        <taxon>Arundinoideae</taxon>
        <taxon>Arundineae</taxon>
        <taxon>Arundo</taxon>
    </lineage>
</organism>
<proteinExistence type="predicted"/>
<reference evidence="1" key="1">
    <citation type="submission" date="2014-09" db="EMBL/GenBank/DDBJ databases">
        <authorList>
            <person name="Magalhaes I.L.F."/>
            <person name="Oliveira U."/>
            <person name="Santos F.R."/>
            <person name="Vidigal T.H.D.A."/>
            <person name="Brescovit A.D."/>
            <person name="Santos A.J."/>
        </authorList>
    </citation>
    <scope>NUCLEOTIDE SEQUENCE</scope>
    <source>
        <tissue evidence="1">Shoot tissue taken approximately 20 cm above the soil surface</tissue>
    </source>
</reference>